<dbReference type="EMBL" id="JACIEC010000012">
    <property type="protein sequence ID" value="MBB4145858.1"/>
    <property type="molecule type" value="Genomic_DNA"/>
</dbReference>
<accession>A0A7W6PSS6</accession>
<comment type="caution">
    <text evidence="1">The sequence shown here is derived from an EMBL/GenBank/DDBJ whole genome shotgun (WGS) entry which is preliminary data.</text>
</comment>
<proteinExistence type="predicted"/>
<organism evidence="1 2">
    <name type="scientific">Rhizobium rhizoryzae</name>
    <dbReference type="NCBI Taxonomy" id="451876"/>
    <lineage>
        <taxon>Bacteria</taxon>
        <taxon>Pseudomonadati</taxon>
        <taxon>Pseudomonadota</taxon>
        <taxon>Alphaproteobacteria</taxon>
        <taxon>Hyphomicrobiales</taxon>
        <taxon>Rhizobiaceae</taxon>
        <taxon>Rhizobium/Agrobacterium group</taxon>
        <taxon>Rhizobium</taxon>
    </lineage>
</organism>
<sequence length="65" mass="7662">MTAQAQQAIHYQHPLRQRECVLKLWRDGQHSTFCIARELDLAEDEVCHIIRQAEDRQTASCREAR</sequence>
<name>A0A7W6PSS6_9HYPH</name>
<dbReference type="AlphaFoldDB" id="A0A7W6PSS6"/>
<dbReference type="Proteomes" id="UP000519897">
    <property type="component" value="Unassembled WGS sequence"/>
</dbReference>
<evidence type="ECO:0000313" key="2">
    <source>
        <dbReference type="Proteomes" id="UP000519897"/>
    </source>
</evidence>
<dbReference type="GO" id="GO:0003677">
    <property type="term" value="F:DNA binding"/>
    <property type="evidence" value="ECO:0007669"/>
    <property type="project" value="UniProtKB-KW"/>
</dbReference>
<keyword evidence="2" id="KW-1185">Reference proteome</keyword>
<evidence type="ECO:0000313" key="1">
    <source>
        <dbReference type="EMBL" id="MBB4145858.1"/>
    </source>
</evidence>
<dbReference type="RefSeq" id="WP_165130394.1">
    <property type="nucleotide sequence ID" value="NZ_CP049247.1"/>
</dbReference>
<reference evidence="1 2" key="1">
    <citation type="submission" date="2020-08" db="EMBL/GenBank/DDBJ databases">
        <title>Genomic Encyclopedia of Type Strains, Phase IV (KMG-IV): sequencing the most valuable type-strain genomes for metagenomic binning, comparative biology and taxonomic classification.</title>
        <authorList>
            <person name="Goeker M."/>
        </authorList>
    </citation>
    <scope>NUCLEOTIDE SEQUENCE [LARGE SCALE GENOMIC DNA]</scope>
    <source>
        <strain evidence="1 2">DSM 29514</strain>
    </source>
</reference>
<keyword evidence="1" id="KW-0238">DNA-binding</keyword>
<gene>
    <name evidence="1" type="ORF">GGQ72_004424</name>
</gene>
<protein>
    <submittedName>
        <fullName evidence="1">DNA-binding CsgD family transcriptional regulator</fullName>
    </submittedName>
</protein>